<reference evidence="8 9" key="1">
    <citation type="submission" date="2016-03" db="EMBL/GenBank/DDBJ databases">
        <authorList>
            <person name="Ploux O."/>
        </authorList>
    </citation>
    <scope>NUCLEOTIDE SEQUENCE [LARGE SCALE GENOMIC DNA]</scope>
    <source>
        <strain evidence="8 9">UAMH 11012</strain>
    </source>
</reference>
<dbReference type="AlphaFoldDB" id="A0A1L7X529"/>
<dbReference type="InterPro" id="IPR007599">
    <property type="entry name" value="DER1"/>
</dbReference>
<evidence type="ECO:0000313" key="9">
    <source>
        <dbReference type="Proteomes" id="UP000184330"/>
    </source>
</evidence>
<name>A0A1L7X529_9HELO</name>
<dbReference type="PANTHER" id="PTHR11009">
    <property type="entry name" value="DER1-LIKE PROTEIN, DERLIN"/>
    <property type="match status" value="1"/>
</dbReference>
<keyword evidence="4 7" id="KW-0256">Endoplasmic reticulum</keyword>
<sequence>MSPLEIFLSAPPISRTLAAVTFSFSVLLYTGVLPFEPFDLSLPPLIQLPPELWRLLTCLLITGRGLGILVDTYFLYVYGAKLEIASPRFSQRADFVTYICFSCGIILILNLLITSGHALASSLAMSFITTSVRDSWGQPITLIVLKMPAQYLPYAILFLTLIICSPQAAFIQATGLVAAHLYDLLTGLYPSSGIKRNLIVTPGWVKKMFGTQSVVERPYGTVSTGVAGQAAWGLDLSWQKFGPGRTLGGENSSAERQRPRGFVLAAMVMGTFLLVCGFSGFLFLYGAPDGWFSGVDVDRLSSGISRSGDKTAE</sequence>
<evidence type="ECO:0000256" key="5">
    <source>
        <dbReference type="ARBA" id="ARBA00022989"/>
    </source>
</evidence>
<protein>
    <recommendedName>
        <fullName evidence="7">Derlin</fullName>
    </recommendedName>
</protein>
<dbReference type="Pfam" id="PF04511">
    <property type="entry name" value="DER1"/>
    <property type="match status" value="1"/>
</dbReference>
<feature type="transmembrane region" description="Helical" evidence="7">
    <location>
        <begin position="52"/>
        <end position="74"/>
    </location>
</feature>
<keyword evidence="6 7" id="KW-0472">Membrane</keyword>
<evidence type="ECO:0000256" key="7">
    <source>
        <dbReference type="RuleBase" id="RU363059"/>
    </source>
</evidence>
<dbReference type="EMBL" id="FJOG01000015">
    <property type="protein sequence ID" value="CZR60115.1"/>
    <property type="molecule type" value="Genomic_DNA"/>
</dbReference>
<feature type="transmembrane region" description="Helical" evidence="7">
    <location>
        <begin position="12"/>
        <end position="32"/>
    </location>
</feature>
<accession>A0A1L7X529</accession>
<organism evidence="8 9">
    <name type="scientific">Phialocephala subalpina</name>
    <dbReference type="NCBI Taxonomy" id="576137"/>
    <lineage>
        <taxon>Eukaryota</taxon>
        <taxon>Fungi</taxon>
        <taxon>Dikarya</taxon>
        <taxon>Ascomycota</taxon>
        <taxon>Pezizomycotina</taxon>
        <taxon>Leotiomycetes</taxon>
        <taxon>Helotiales</taxon>
        <taxon>Mollisiaceae</taxon>
        <taxon>Phialocephala</taxon>
        <taxon>Phialocephala fortinii species complex</taxon>
    </lineage>
</organism>
<dbReference type="InterPro" id="IPR035952">
    <property type="entry name" value="Rhomboid-like_sf"/>
</dbReference>
<comment type="function">
    <text evidence="7">May be involved in the degradation of misfolded endoplasmic reticulum (ER) luminal proteins.</text>
</comment>
<dbReference type="Proteomes" id="UP000184330">
    <property type="component" value="Unassembled WGS sequence"/>
</dbReference>
<keyword evidence="3 7" id="KW-0812">Transmembrane</keyword>
<dbReference type="OrthoDB" id="19102at2759"/>
<proteinExistence type="inferred from homology"/>
<dbReference type="GO" id="GO:0005789">
    <property type="term" value="C:endoplasmic reticulum membrane"/>
    <property type="evidence" value="ECO:0007669"/>
    <property type="project" value="UniProtKB-SubCell"/>
</dbReference>
<evidence type="ECO:0000256" key="4">
    <source>
        <dbReference type="ARBA" id="ARBA00022824"/>
    </source>
</evidence>
<dbReference type="GO" id="GO:0006950">
    <property type="term" value="P:response to stress"/>
    <property type="evidence" value="ECO:0007669"/>
    <property type="project" value="UniProtKB-ARBA"/>
</dbReference>
<evidence type="ECO:0000256" key="2">
    <source>
        <dbReference type="ARBA" id="ARBA00008917"/>
    </source>
</evidence>
<feature type="transmembrane region" description="Helical" evidence="7">
    <location>
        <begin position="151"/>
        <end position="171"/>
    </location>
</feature>
<comment type="subcellular location">
    <subcellularLocation>
        <location evidence="1 7">Endoplasmic reticulum membrane</location>
        <topology evidence="1 7">Multi-pass membrane protein</topology>
    </subcellularLocation>
</comment>
<dbReference type="STRING" id="576137.A0A1L7X529"/>
<evidence type="ECO:0000313" key="8">
    <source>
        <dbReference type="EMBL" id="CZR60115.1"/>
    </source>
</evidence>
<evidence type="ECO:0000256" key="6">
    <source>
        <dbReference type="ARBA" id="ARBA00023136"/>
    </source>
</evidence>
<keyword evidence="5 7" id="KW-1133">Transmembrane helix</keyword>
<evidence type="ECO:0000256" key="1">
    <source>
        <dbReference type="ARBA" id="ARBA00004477"/>
    </source>
</evidence>
<gene>
    <name evidence="8" type="ORF">PAC_10010</name>
</gene>
<dbReference type="SUPFAM" id="SSF144091">
    <property type="entry name" value="Rhomboid-like"/>
    <property type="match status" value="1"/>
</dbReference>
<feature type="transmembrane region" description="Helical" evidence="7">
    <location>
        <begin position="262"/>
        <end position="285"/>
    </location>
</feature>
<keyword evidence="9" id="KW-1185">Reference proteome</keyword>
<comment type="similarity">
    <text evidence="2 7">Belongs to the derlin family.</text>
</comment>
<feature type="transmembrane region" description="Helical" evidence="7">
    <location>
        <begin position="95"/>
        <end position="113"/>
    </location>
</feature>
<evidence type="ECO:0000256" key="3">
    <source>
        <dbReference type="ARBA" id="ARBA00022692"/>
    </source>
</evidence>